<evidence type="ECO:0000313" key="5">
    <source>
        <dbReference type="EMBL" id="CAH0995192.1"/>
    </source>
</evidence>
<keyword evidence="6" id="KW-1185">Reference proteome</keyword>
<comment type="similarity">
    <text evidence="2">Belongs to the N-acylglucosamine 2-epimerase family.</text>
</comment>
<dbReference type="InterPro" id="IPR028584">
    <property type="entry name" value="Cellobiose_2_epim"/>
</dbReference>
<dbReference type="InterPro" id="IPR010819">
    <property type="entry name" value="AGE/CE"/>
</dbReference>
<comment type="similarity">
    <text evidence="4">Belongs to the cellobiose 2-epimerase family.</text>
</comment>
<dbReference type="EC" id="5.1.3.11" evidence="4"/>
<reference evidence="5" key="1">
    <citation type="submission" date="2021-12" db="EMBL/GenBank/DDBJ databases">
        <authorList>
            <person name="Rodrigo-Torres L."/>
            <person name="Arahal R. D."/>
            <person name="Lucena T."/>
        </authorList>
    </citation>
    <scope>NUCLEOTIDE SEQUENCE</scope>
    <source>
        <strain evidence="5">CECT 8858</strain>
    </source>
</reference>
<evidence type="ECO:0000313" key="6">
    <source>
        <dbReference type="Proteomes" id="UP000837932"/>
    </source>
</evidence>
<keyword evidence="3 4" id="KW-0413">Isomerase</keyword>
<accession>A0ABM9AN29</accession>
<dbReference type="Pfam" id="PF07221">
    <property type="entry name" value="GlcNAc_2-epim"/>
    <property type="match status" value="1"/>
</dbReference>
<dbReference type="EMBL" id="CAKLPY010000001">
    <property type="protein sequence ID" value="CAH0995192.1"/>
    <property type="molecule type" value="Genomic_DNA"/>
</dbReference>
<evidence type="ECO:0000256" key="4">
    <source>
        <dbReference type="HAMAP-Rule" id="MF_00929"/>
    </source>
</evidence>
<evidence type="ECO:0000256" key="3">
    <source>
        <dbReference type="ARBA" id="ARBA00023235"/>
    </source>
</evidence>
<gene>
    <name evidence="5" type="primary">bfce</name>
    <name evidence="5" type="ORF">EMA8858_01312</name>
</gene>
<dbReference type="GO" id="GO:0047736">
    <property type="term" value="F:cellobiose epimerase activity"/>
    <property type="evidence" value="ECO:0007669"/>
    <property type="project" value="UniProtKB-EC"/>
</dbReference>
<dbReference type="Proteomes" id="UP000837932">
    <property type="component" value="Unassembled WGS sequence"/>
</dbReference>
<dbReference type="InterPro" id="IPR008928">
    <property type="entry name" value="6-hairpin_glycosidase_sf"/>
</dbReference>
<comment type="function">
    <text evidence="4">Catalyzes the reversible epimerization of cellobiose to 4-O-beta-D-glucopyranosyl-D-mannose (Glc-Man).</text>
</comment>
<organism evidence="5 6">
    <name type="scientific">Emticicia aquatica</name>
    <dbReference type="NCBI Taxonomy" id="1681835"/>
    <lineage>
        <taxon>Bacteria</taxon>
        <taxon>Pseudomonadati</taxon>
        <taxon>Bacteroidota</taxon>
        <taxon>Cytophagia</taxon>
        <taxon>Cytophagales</taxon>
        <taxon>Leadbetterellaceae</taxon>
        <taxon>Emticicia</taxon>
    </lineage>
</organism>
<comment type="caution">
    <text evidence="5">The sequence shown here is derived from an EMBL/GenBank/DDBJ whole genome shotgun (WGS) entry which is preliminary data.</text>
</comment>
<dbReference type="InterPro" id="IPR012341">
    <property type="entry name" value="6hp_glycosidase-like_sf"/>
</dbReference>
<evidence type="ECO:0000256" key="2">
    <source>
        <dbReference type="ARBA" id="ARBA00008558"/>
    </source>
</evidence>
<dbReference type="HAMAP" id="MF_00929">
    <property type="entry name" value="Cellobiose_2_epim"/>
    <property type="match status" value="1"/>
</dbReference>
<proteinExistence type="inferred from homology"/>
<dbReference type="PANTHER" id="PTHR15108">
    <property type="entry name" value="N-ACYLGLUCOSAMINE-2-EPIMERASE"/>
    <property type="match status" value="1"/>
</dbReference>
<sequence length="393" mass="46785">MKLVKFKTEIKQELDNILQFWIDNSLDNINGGYVGKMDNEGIVHQNAEKGGVLNARILWTFSAAYNQTNNEKYLQMAHRAYQYINQFFRDKTFGGTYWSVDTIGNPANTRKQIYGLAFMIYGLSEYYKATKLPVALDFSIELYELLELYSFDKQNGGYFEAFSEEWNTLEDLRLSEKDRNDPKTMNTHLHIIEAYVNLYNIWENEKLKTKIKYLLDLFDKKIINNETKHLTLFFSETWEKQSDVISYGHDIEATWLLFEAAEVLKDEDLIRKWKKNAVEITKAVCDGFNRDGSLNHEYDSKTNHLDSHREWWVSAEAMVGFYNTYQITKDEIYLEKVFHLWDFIKIHLLDRQKGEWFWGVFDNYLRMNKEDKIGFWKCPYHNARACMELIKRI</sequence>
<dbReference type="SUPFAM" id="SSF48208">
    <property type="entry name" value="Six-hairpin glycosidases"/>
    <property type="match status" value="1"/>
</dbReference>
<dbReference type="RefSeq" id="WP_238805620.1">
    <property type="nucleotide sequence ID" value="NZ_CAKLPY010000001.1"/>
</dbReference>
<comment type="catalytic activity">
    <reaction evidence="1 4">
        <text>D-cellobiose = beta-D-glucosyl-(1-&gt;4)-D-mannopyranose</text>
        <dbReference type="Rhea" id="RHEA:23384"/>
        <dbReference type="ChEBI" id="CHEBI:17057"/>
        <dbReference type="ChEBI" id="CHEBI:47931"/>
        <dbReference type="EC" id="5.1.3.11"/>
    </reaction>
</comment>
<dbReference type="Gene3D" id="1.50.10.10">
    <property type="match status" value="1"/>
</dbReference>
<name>A0ABM9AN29_9BACT</name>
<protein>
    <recommendedName>
        <fullName evidence="4">Cellobiose 2-epimerase</fullName>
        <shortName evidence="4">CE</shortName>
        <ecNumber evidence="4">5.1.3.11</ecNumber>
    </recommendedName>
</protein>
<evidence type="ECO:0000256" key="1">
    <source>
        <dbReference type="ARBA" id="ARBA00001470"/>
    </source>
</evidence>